<evidence type="ECO:0000256" key="3">
    <source>
        <dbReference type="ARBA" id="ARBA00023163"/>
    </source>
</evidence>
<dbReference type="PRINTS" id="PR00778">
    <property type="entry name" value="HTHARSR"/>
</dbReference>
<evidence type="ECO:0000313" key="5">
    <source>
        <dbReference type="EMBL" id="MPL62079.1"/>
    </source>
</evidence>
<dbReference type="Gene3D" id="1.10.10.10">
    <property type="entry name" value="Winged helix-like DNA-binding domain superfamily/Winged helix DNA-binding domain"/>
    <property type="match status" value="1"/>
</dbReference>
<dbReference type="PANTHER" id="PTHR43132:SF6">
    <property type="entry name" value="HTH-TYPE TRANSCRIPTIONAL REPRESSOR CZRA"/>
    <property type="match status" value="1"/>
</dbReference>
<dbReference type="InterPro" id="IPR011991">
    <property type="entry name" value="ArsR-like_HTH"/>
</dbReference>
<gene>
    <name evidence="5" type="primary">ziaR_3</name>
    <name evidence="5" type="ORF">SDC9_07678</name>
</gene>
<dbReference type="GO" id="GO:0003700">
    <property type="term" value="F:DNA-binding transcription factor activity"/>
    <property type="evidence" value="ECO:0007669"/>
    <property type="project" value="InterPro"/>
</dbReference>
<dbReference type="InterPro" id="IPR036388">
    <property type="entry name" value="WH-like_DNA-bd_sf"/>
</dbReference>
<feature type="domain" description="HTH arsR-type" evidence="4">
    <location>
        <begin position="24"/>
        <end position="115"/>
    </location>
</feature>
<evidence type="ECO:0000256" key="2">
    <source>
        <dbReference type="ARBA" id="ARBA00023125"/>
    </source>
</evidence>
<evidence type="ECO:0000256" key="1">
    <source>
        <dbReference type="ARBA" id="ARBA00023015"/>
    </source>
</evidence>
<dbReference type="InterPro" id="IPR051011">
    <property type="entry name" value="Metal_resp_trans_reg"/>
</dbReference>
<dbReference type="AlphaFoldDB" id="A0A644T5M8"/>
<dbReference type="InterPro" id="IPR001845">
    <property type="entry name" value="HTH_ArsR_DNA-bd_dom"/>
</dbReference>
<keyword evidence="2" id="KW-0238">DNA-binding</keyword>
<reference evidence="5" key="1">
    <citation type="submission" date="2019-08" db="EMBL/GenBank/DDBJ databases">
        <authorList>
            <person name="Kucharzyk K."/>
            <person name="Murdoch R.W."/>
            <person name="Higgins S."/>
            <person name="Loffler F."/>
        </authorList>
    </citation>
    <scope>NUCLEOTIDE SEQUENCE</scope>
</reference>
<dbReference type="PROSITE" id="PS50987">
    <property type="entry name" value="HTH_ARSR_2"/>
    <property type="match status" value="1"/>
</dbReference>
<dbReference type="EMBL" id="VSSQ01000016">
    <property type="protein sequence ID" value="MPL62079.1"/>
    <property type="molecule type" value="Genomic_DNA"/>
</dbReference>
<sequence>MSNQTCEIKSVREDLIAEVSEKMSSDNVYQEISNLFKLLGDFNRVRILCALSYQELCVCELSLLLDMSQSAISHQLRLLRNKNIVKFRKENKQTFYSINSQEIIPLIRKANEYGF</sequence>
<dbReference type="CDD" id="cd00090">
    <property type="entry name" value="HTH_ARSR"/>
    <property type="match status" value="1"/>
</dbReference>
<dbReference type="Pfam" id="PF01022">
    <property type="entry name" value="HTH_5"/>
    <property type="match status" value="1"/>
</dbReference>
<name>A0A644T5M8_9ZZZZ</name>
<dbReference type="PANTHER" id="PTHR43132">
    <property type="entry name" value="ARSENICAL RESISTANCE OPERON REPRESSOR ARSR-RELATED"/>
    <property type="match status" value="1"/>
</dbReference>
<comment type="caution">
    <text evidence="5">The sequence shown here is derived from an EMBL/GenBank/DDBJ whole genome shotgun (WGS) entry which is preliminary data.</text>
</comment>
<organism evidence="5">
    <name type="scientific">bioreactor metagenome</name>
    <dbReference type="NCBI Taxonomy" id="1076179"/>
    <lineage>
        <taxon>unclassified sequences</taxon>
        <taxon>metagenomes</taxon>
        <taxon>ecological metagenomes</taxon>
    </lineage>
</organism>
<accession>A0A644T5M8</accession>
<proteinExistence type="predicted"/>
<protein>
    <submittedName>
        <fullName evidence="5">Transcriptional repressor SmtB</fullName>
    </submittedName>
</protein>
<keyword evidence="1" id="KW-0805">Transcription regulation</keyword>
<dbReference type="GO" id="GO:0003677">
    <property type="term" value="F:DNA binding"/>
    <property type="evidence" value="ECO:0007669"/>
    <property type="project" value="UniProtKB-KW"/>
</dbReference>
<dbReference type="SUPFAM" id="SSF46785">
    <property type="entry name" value="Winged helix' DNA-binding domain"/>
    <property type="match status" value="1"/>
</dbReference>
<dbReference type="SMART" id="SM00418">
    <property type="entry name" value="HTH_ARSR"/>
    <property type="match status" value="1"/>
</dbReference>
<dbReference type="NCBIfam" id="NF033788">
    <property type="entry name" value="HTH_metalloreg"/>
    <property type="match status" value="1"/>
</dbReference>
<dbReference type="InterPro" id="IPR036390">
    <property type="entry name" value="WH_DNA-bd_sf"/>
</dbReference>
<keyword evidence="3" id="KW-0804">Transcription</keyword>
<evidence type="ECO:0000259" key="4">
    <source>
        <dbReference type="PROSITE" id="PS50987"/>
    </source>
</evidence>